<dbReference type="InterPro" id="IPR036259">
    <property type="entry name" value="MFS_trans_sf"/>
</dbReference>
<evidence type="ECO:0000256" key="4">
    <source>
        <dbReference type="ARBA" id="ARBA00023136"/>
    </source>
</evidence>
<proteinExistence type="predicted"/>
<feature type="transmembrane region" description="Helical" evidence="5">
    <location>
        <begin position="82"/>
        <end position="100"/>
    </location>
</feature>
<feature type="transmembrane region" description="Helical" evidence="5">
    <location>
        <begin position="491"/>
        <end position="509"/>
    </location>
</feature>
<dbReference type="KEGG" id="yli:2906402"/>
<dbReference type="OrthoDB" id="5215911at2759"/>
<dbReference type="Pfam" id="PF07690">
    <property type="entry name" value="MFS_1"/>
    <property type="match status" value="1"/>
</dbReference>
<dbReference type="SUPFAM" id="SSF103473">
    <property type="entry name" value="MFS general substrate transporter"/>
    <property type="match status" value="1"/>
</dbReference>
<reference evidence="6 7" key="1">
    <citation type="journal article" date="2004" name="Nature">
        <title>Genome evolution in yeasts.</title>
        <authorList>
            <consortium name="Genolevures"/>
            <person name="Dujon B."/>
            <person name="Sherman D."/>
            <person name="Fischer G."/>
            <person name="Durrens P."/>
            <person name="Casaregola S."/>
            <person name="Lafontaine I."/>
            <person name="de Montigny J."/>
            <person name="Marck C."/>
            <person name="Neuveglise C."/>
            <person name="Talla E."/>
            <person name="Goffard N."/>
            <person name="Frangeul L."/>
            <person name="Aigle M."/>
            <person name="Anthouard V."/>
            <person name="Babour A."/>
            <person name="Barbe V."/>
            <person name="Barnay S."/>
            <person name="Blanchin S."/>
            <person name="Beckerich J.M."/>
            <person name="Beyne E."/>
            <person name="Bleykasten C."/>
            <person name="Boisrame A."/>
            <person name="Boyer J."/>
            <person name="Cattolico L."/>
            <person name="Confanioleri F."/>
            <person name="de Daruvar A."/>
            <person name="Despons L."/>
            <person name="Fabre E."/>
            <person name="Fairhead C."/>
            <person name="Ferry-Dumazet H."/>
            <person name="Groppi A."/>
            <person name="Hantraye F."/>
            <person name="Hennequin C."/>
            <person name="Jauniaux N."/>
            <person name="Joyet P."/>
            <person name="Kachouri R."/>
            <person name="Kerrest A."/>
            <person name="Koszul R."/>
            <person name="Lemaire M."/>
            <person name="Lesur I."/>
            <person name="Ma L."/>
            <person name="Muller H."/>
            <person name="Nicaud J.M."/>
            <person name="Nikolski M."/>
            <person name="Oztas S."/>
            <person name="Ozier-Kalogeropoulos O."/>
            <person name="Pellenz S."/>
            <person name="Potier S."/>
            <person name="Richard G.F."/>
            <person name="Straub M.L."/>
            <person name="Suleau A."/>
            <person name="Swennene D."/>
            <person name="Tekaia F."/>
            <person name="Wesolowski-Louvel M."/>
            <person name="Westhof E."/>
            <person name="Wirth B."/>
            <person name="Zeniou-Meyer M."/>
            <person name="Zivanovic I."/>
            <person name="Bolotin-Fukuhara M."/>
            <person name="Thierry A."/>
            <person name="Bouchier C."/>
            <person name="Caudron B."/>
            <person name="Scarpelli C."/>
            <person name="Gaillardin C."/>
            <person name="Weissenbach J."/>
            <person name="Wincker P."/>
            <person name="Souciet J.L."/>
        </authorList>
    </citation>
    <scope>NUCLEOTIDE SEQUENCE [LARGE SCALE GENOMIC DNA]</scope>
    <source>
        <strain evidence="7">CLIB 122 / E 150</strain>
    </source>
</reference>
<dbReference type="VEuPathDB" id="FungiDB:YALI0_A11605g"/>
<dbReference type="PANTHER" id="PTHR23502">
    <property type="entry name" value="MAJOR FACILITATOR SUPERFAMILY"/>
    <property type="match status" value="1"/>
</dbReference>
<keyword evidence="3 5" id="KW-1133">Transmembrane helix</keyword>
<feature type="transmembrane region" description="Helical" evidence="5">
    <location>
        <begin position="393"/>
        <end position="412"/>
    </location>
</feature>
<evidence type="ECO:0000313" key="7">
    <source>
        <dbReference type="Proteomes" id="UP000001300"/>
    </source>
</evidence>
<dbReference type="InParanoid" id="Q6CH77"/>
<feature type="transmembrane region" description="Helical" evidence="5">
    <location>
        <begin position="41"/>
        <end position="62"/>
    </location>
</feature>
<organism evidence="6 7">
    <name type="scientific">Yarrowia lipolytica (strain CLIB 122 / E 150)</name>
    <name type="common">Yeast</name>
    <name type="synonym">Candida lipolytica</name>
    <dbReference type="NCBI Taxonomy" id="284591"/>
    <lineage>
        <taxon>Eukaryota</taxon>
        <taxon>Fungi</taxon>
        <taxon>Dikarya</taxon>
        <taxon>Ascomycota</taxon>
        <taxon>Saccharomycotina</taxon>
        <taxon>Dipodascomycetes</taxon>
        <taxon>Dipodascales</taxon>
        <taxon>Dipodascales incertae sedis</taxon>
        <taxon>Yarrowia</taxon>
    </lineage>
</organism>
<feature type="transmembrane region" description="Helical" evidence="5">
    <location>
        <begin position="305"/>
        <end position="327"/>
    </location>
</feature>
<sequence length="534" mass="58656">MLDTTKIPGTSNWLESSEIVKLPVPSDDPDDPLNWSYRRKVLCMACMSAFTLCSGVASASIYSILVPISKDSGLPLATLNQGTGYMFLFLGLGCLVWQPLGQQYGKRPMYLASLLLTLASQVWSAHAATSNGHWIGSKIFQGFVQAPIESLCEVTISDVWFEHERGRWVGLYAFMLMFSNFIAPVVAAPIAVGQSWPWVLYWEAIFCGVVSVILFFFFEETNYNRHTKAAVIVTEGNSDINSDCEVTEVVNTELAEKKGSFHEGSSVENGHGDLIHYSKKTYVQKLALFDKPRPMMLWTMFKRPFKLLLFPAIVYSGFLYGSSLVWFNVLNATASLILSSPPYNFGTISVGLSYFSPSIVAGIAGWGGGYMSDILKMYLARRNNGVSEPEHRLWILVVYLALVPGALVLWGVGAATHVHWFGLIMAMGLIGGCGTLAATASVSYAIDSYREVASDSMATVIVIRNLMSFGIGYGITPWLANQGYGKTFGEGAGVCAGCGLVFLVFVVYGKKLRDLTKERYWKLVQESIDNGIAH</sequence>
<dbReference type="GO" id="GO:0055085">
    <property type="term" value="P:transmembrane transport"/>
    <property type="evidence" value="ECO:0000318"/>
    <property type="project" value="GO_Central"/>
</dbReference>
<dbReference type="GO" id="GO:0022857">
    <property type="term" value="F:transmembrane transporter activity"/>
    <property type="evidence" value="ECO:0000318"/>
    <property type="project" value="GO_Central"/>
</dbReference>
<comment type="subcellular location">
    <subcellularLocation>
        <location evidence="1">Membrane</location>
        <topology evidence="1">Multi-pass membrane protein</topology>
    </subcellularLocation>
</comment>
<dbReference type="HOGENOM" id="CLU_008455_13_3_1"/>
<accession>Q6CH77</accession>
<dbReference type="AlphaFoldDB" id="Q6CH77"/>
<name>Q6CH77_YARLI</name>
<keyword evidence="4 5" id="KW-0472">Membrane</keyword>
<dbReference type="EMBL" id="CR382127">
    <property type="protein sequence ID" value="CAG83914.1"/>
    <property type="molecule type" value="Genomic_DNA"/>
</dbReference>
<keyword evidence="7" id="KW-1185">Reference proteome</keyword>
<evidence type="ECO:0000256" key="3">
    <source>
        <dbReference type="ARBA" id="ARBA00022989"/>
    </source>
</evidence>
<feature type="transmembrane region" description="Helical" evidence="5">
    <location>
        <begin position="418"/>
        <end position="446"/>
    </location>
</feature>
<evidence type="ECO:0000256" key="5">
    <source>
        <dbReference type="SAM" id="Phobius"/>
    </source>
</evidence>
<dbReference type="Gene3D" id="1.20.1250.20">
    <property type="entry name" value="MFS general substrate transporter like domains"/>
    <property type="match status" value="1"/>
</dbReference>
<feature type="transmembrane region" description="Helical" evidence="5">
    <location>
        <begin position="347"/>
        <end position="372"/>
    </location>
</feature>
<keyword evidence="2 5" id="KW-0812">Transmembrane</keyword>
<dbReference type="GO" id="GO:0005886">
    <property type="term" value="C:plasma membrane"/>
    <property type="evidence" value="ECO:0000318"/>
    <property type="project" value="GO_Central"/>
</dbReference>
<feature type="transmembrane region" description="Helical" evidence="5">
    <location>
        <begin position="169"/>
        <end position="192"/>
    </location>
</feature>
<dbReference type="PANTHER" id="PTHR23502:SF30">
    <property type="entry name" value="TRANSPORTER, PUTATIVE (AFU_ORTHOLOGUE AFUA_8G04702)-RELATED"/>
    <property type="match status" value="1"/>
</dbReference>
<evidence type="ECO:0000313" key="6">
    <source>
        <dbReference type="EMBL" id="CAG83914.1"/>
    </source>
</evidence>
<protein>
    <submittedName>
        <fullName evidence="6">YALI0A11605p</fullName>
    </submittedName>
</protein>
<gene>
    <name evidence="6" type="ORF">YALI0_A11605g</name>
</gene>
<evidence type="ECO:0000256" key="1">
    <source>
        <dbReference type="ARBA" id="ARBA00004141"/>
    </source>
</evidence>
<evidence type="ECO:0000256" key="2">
    <source>
        <dbReference type="ARBA" id="ARBA00022692"/>
    </source>
</evidence>
<dbReference type="Proteomes" id="UP000001300">
    <property type="component" value="Chromosome A"/>
</dbReference>
<dbReference type="OMA" id="YWCAIFL"/>
<feature type="transmembrane region" description="Helical" evidence="5">
    <location>
        <begin position="458"/>
        <end position="479"/>
    </location>
</feature>
<dbReference type="FunFam" id="1.20.1250.20:FF:000319">
    <property type="entry name" value="MFS transporter, putative"/>
    <property type="match status" value="1"/>
</dbReference>
<dbReference type="InterPro" id="IPR011701">
    <property type="entry name" value="MFS"/>
</dbReference>
<feature type="transmembrane region" description="Helical" evidence="5">
    <location>
        <begin position="198"/>
        <end position="218"/>
    </location>
</feature>